<keyword evidence="5" id="KW-0833">Ubl conjugation pathway</keyword>
<dbReference type="AlphaFoldDB" id="A0A0T6BGQ2"/>
<dbReference type="GO" id="GO:0005680">
    <property type="term" value="C:anaphase-promoting complex"/>
    <property type="evidence" value="ECO:0007669"/>
    <property type="project" value="InterPro"/>
</dbReference>
<dbReference type="OrthoDB" id="2504561at2759"/>
<evidence type="ECO:0000259" key="9">
    <source>
        <dbReference type="Pfam" id="PF12862"/>
    </source>
</evidence>
<name>A0A0T6BGQ2_9SCAR</name>
<reference evidence="10 11" key="1">
    <citation type="submission" date="2015-09" db="EMBL/GenBank/DDBJ databases">
        <title>Draft genome of the scarab beetle Oryctes borbonicus.</title>
        <authorList>
            <person name="Meyer J.M."/>
            <person name="Markov G.V."/>
            <person name="Baskaran P."/>
            <person name="Herrmann M."/>
            <person name="Sommer R.J."/>
            <person name="Roedelsperger C."/>
        </authorList>
    </citation>
    <scope>NUCLEOTIDE SEQUENCE [LARGE SCALE GENOMIC DNA]</scope>
    <source>
        <strain evidence="10">OB123</strain>
        <tissue evidence="10">Whole animal</tissue>
    </source>
</reference>
<dbReference type="Pfam" id="PF12862">
    <property type="entry name" value="ANAPC5"/>
    <property type="match status" value="1"/>
</dbReference>
<dbReference type="InterPro" id="IPR011990">
    <property type="entry name" value="TPR-like_helical_dom_sf"/>
</dbReference>
<keyword evidence="3" id="KW-0132">Cell division</keyword>
<comment type="function">
    <text evidence="8">Component of the anaphase promoting complex/cyclosome (APC/C), a cell cycle-regulated E3 ubiquitin ligase that controls progression through mitosis and the G1 phase of the cell cycle. The APC/C complex acts by mediating ubiquitination and subsequent degradation of target proteins: it mainly mediates the formation of 'Lys-11'-linked polyubiquitin chains and, to a lower extent, the formation of 'Lys-48'- and 'Lys-63'-linked polyubiquitin chains. The APC/C complex catalyzes assembly of branched 'Lys-11'-/'Lys-48'-linked branched ubiquitin chains on target proteins.</text>
</comment>
<gene>
    <name evidence="10" type="ORF">AMK59_1306</name>
</gene>
<dbReference type="Proteomes" id="UP000051574">
    <property type="component" value="Unassembled WGS sequence"/>
</dbReference>
<evidence type="ECO:0000256" key="6">
    <source>
        <dbReference type="ARBA" id="ARBA00023306"/>
    </source>
</evidence>
<evidence type="ECO:0000256" key="7">
    <source>
        <dbReference type="ARBA" id="ARBA00031069"/>
    </source>
</evidence>
<accession>A0A0T6BGQ2</accession>
<keyword evidence="6" id="KW-0131">Cell cycle</keyword>
<dbReference type="GO" id="GO:0051301">
    <property type="term" value="P:cell division"/>
    <property type="evidence" value="ECO:0007669"/>
    <property type="project" value="UniProtKB-KW"/>
</dbReference>
<evidence type="ECO:0000256" key="8">
    <source>
        <dbReference type="ARBA" id="ARBA00045696"/>
    </source>
</evidence>
<dbReference type="PANTHER" id="PTHR12830">
    <property type="entry name" value="ANAPHASE-PROMOTING COMPLEX SUBUNIT 5"/>
    <property type="match status" value="1"/>
</dbReference>
<dbReference type="PANTHER" id="PTHR12830:SF9">
    <property type="entry name" value="ANAPHASE-PROMOTING COMPLEX SUBUNIT 5"/>
    <property type="match status" value="1"/>
</dbReference>
<protein>
    <recommendedName>
        <fullName evidence="2">Anaphase-promoting complex subunit 5</fullName>
    </recommendedName>
    <alternativeName>
        <fullName evidence="7">Cyclosome subunit 5</fullName>
    </alternativeName>
</protein>
<evidence type="ECO:0000256" key="4">
    <source>
        <dbReference type="ARBA" id="ARBA00022776"/>
    </source>
</evidence>
<dbReference type="GO" id="GO:0045842">
    <property type="term" value="P:positive regulation of mitotic metaphase/anaphase transition"/>
    <property type="evidence" value="ECO:0007669"/>
    <property type="project" value="TreeGrafter"/>
</dbReference>
<dbReference type="GO" id="GO:0031145">
    <property type="term" value="P:anaphase-promoting complex-dependent catabolic process"/>
    <property type="evidence" value="ECO:0007669"/>
    <property type="project" value="TreeGrafter"/>
</dbReference>
<comment type="similarity">
    <text evidence="1">Belongs to the APC5 family.</text>
</comment>
<dbReference type="InterPro" id="IPR037679">
    <property type="entry name" value="Apc5"/>
</dbReference>
<dbReference type="EMBL" id="LJIG01000466">
    <property type="protein sequence ID" value="KRT86474.1"/>
    <property type="molecule type" value="Genomic_DNA"/>
</dbReference>
<evidence type="ECO:0000256" key="3">
    <source>
        <dbReference type="ARBA" id="ARBA00022618"/>
    </source>
</evidence>
<sequence length="472" mass="54625">MNGKGSIEDKIKSYRFAALNLAVLHYHFNHKDEALTALKESIKMAQEVSDNICLQHALSWLFCLTQCNRDKLIEHSILKSLEINLSYVMSLGILSFGQYGGLTCGNPKQIFETLTRSDLINYQHSHLDLISYSFVQKSSLWLFYGKTEMSSLWSQLLLNFNTSNKQITRNYYGEGFCDALCNIATYMYQQGEYGIANTLYGFARERFPSEPVSHVWMLSENIFQFIYYLYHEKFADAEIIAQKISTFNKWESCLRMAEMYLCKCDYSRAHYCVNQILSKCQEGKRRFRIDIQVRAMILLAEIQCATSFPDFVSPGILTLLNSSLAYCSDYHLEYYTSLVELHITNVQLLTGMPAQALTVLDRCLVQVLAHGGFYDRARALLLYAKCLVAYSRNKTEEEKKKDTFDAANMLNKSREYFQKVEAYSRVKNVLLLQAQLFNQINAISERNKCTMEYRIMDEEHPTTNPYKLITSL</sequence>
<dbReference type="Gene3D" id="1.25.40.10">
    <property type="entry name" value="Tetratricopeptide repeat domain"/>
    <property type="match status" value="1"/>
</dbReference>
<evidence type="ECO:0000313" key="11">
    <source>
        <dbReference type="Proteomes" id="UP000051574"/>
    </source>
</evidence>
<proteinExistence type="inferred from homology"/>
<evidence type="ECO:0000256" key="1">
    <source>
        <dbReference type="ARBA" id="ARBA00007450"/>
    </source>
</evidence>
<organism evidence="10 11">
    <name type="scientific">Oryctes borbonicus</name>
    <dbReference type="NCBI Taxonomy" id="1629725"/>
    <lineage>
        <taxon>Eukaryota</taxon>
        <taxon>Metazoa</taxon>
        <taxon>Ecdysozoa</taxon>
        <taxon>Arthropoda</taxon>
        <taxon>Hexapoda</taxon>
        <taxon>Insecta</taxon>
        <taxon>Pterygota</taxon>
        <taxon>Neoptera</taxon>
        <taxon>Endopterygota</taxon>
        <taxon>Coleoptera</taxon>
        <taxon>Polyphaga</taxon>
        <taxon>Scarabaeiformia</taxon>
        <taxon>Scarabaeidae</taxon>
        <taxon>Dynastinae</taxon>
        <taxon>Oryctes</taxon>
    </lineage>
</organism>
<evidence type="ECO:0000256" key="5">
    <source>
        <dbReference type="ARBA" id="ARBA00022786"/>
    </source>
</evidence>
<keyword evidence="4" id="KW-0498">Mitosis</keyword>
<dbReference type="GO" id="GO:0070979">
    <property type="term" value="P:protein K11-linked ubiquitination"/>
    <property type="evidence" value="ECO:0007669"/>
    <property type="project" value="TreeGrafter"/>
</dbReference>
<comment type="caution">
    <text evidence="10">The sequence shown here is derived from an EMBL/GenBank/DDBJ whole genome shotgun (WGS) entry which is preliminary data.</text>
</comment>
<evidence type="ECO:0000313" key="10">
    <source>
        <dbReference type="EMBL" id="KRT86474.1"/>
    </source>
</evidence>
<keyword evidence="11" id="KW-1185">Reference proteome</keyword>
<evidence type="ECO:0000256" key="2">
    <source>
        <dbReference type="ARBA" id="ARBA00016066"/>
    </source>
</evidence>
<dbReference type="InterPro" id="IPR026000">
    <property type="entry name" value="Apc5_dom"/>
</dbReference>
<feature type="domain" description="Anaphase-promoting complex subunit 5" evidence="9">
    <location>
        <begin position="11"/>
        <end position="66"/>
    </location>
</feature>
<dbReference type="UniPathway" id="UPA00143"/>